<dbReference type="InterPro" id="IPR036866">
    <property type="entry name" value="RibonucZ/Hydroxyglut_hydro"/>
</dbReference>
<protein>
    <submittedName>
        <fullName evidence="6">Metal-dependent hydrolase</fullName>
    </submittedName>
</protein>
<evidence type="ECO:0000256" key="4">
    <source>
        <dbReference type="ARBA" id="ARBA00022833"/>
    </source>
</evidence>
<name>D5H8F9_SALRM</name>
<dbReference type="KEGG" id="srm:SRM_01393"/>
<dbReference type="Gene3D" id="3.60.15.10">
    <property type="entry name" value="Ribonuclease Z/Hydroxyacylglutathione hydrolase-like"/>
    <property type="match status" value="1"/>
</dbReference>
<evidence type="ECO:0000313" key="6">
    <source>
        <dbReference type="EMBL" id="CBH24314.1"/>
    </source>
</evidence>
<dbReference type="AlphaFoldDB" id="D5H8F9"/>
<organism evidence="6 7">
    <name type="scientific">Salinibacter ruber (strain M8)</name>
    <dbReference type="NCBI Taxonomy" id="761659"/>
    <lineage>
        <taxon>Bacteria</taxon>
        <taxon>Pseudomonadati</taxon>
        <taxon>Rhodothermota</taxon>
        <taxon>Rhodothermia</taxon>
        <taxon>Rhodothermales</taxon>
        <taxon>Salinibacteraceae</taxon>
        <taxon>Salinibacter</taxon>
    </lineage>
</organism>
<keyword evidence="2" id="KW-0479">Metal-binding</keyword>
<dbReference type="InterPro" id="IPR051013">
    <property type="entry name" value="MBL_superfamily_lactonases"/>
</dbReference>
<gene>
    <name evidence="6" type="ordered locus">SRM_01393</name>
</gene>
<dbReference type="SUPFAM" id="SSF56281">
    <property type="entry name" value="Metallo-hydrolase/oxidoreductase"/>
    <property type="match status" value="1"/>
</dbReference>
<evidence type="ECO:0000259" key="5">
    <source>
        <dbReference type="SMART" id="SM00849"/>
    </source>
</evidence>
<dbReference type="GO" id="GO:0046872">
    <property type="term" value="F:metal ion binding"/>
    <property type="evidence" value="ECO:0007669"/>
    <property type="project" value="UniProtKB-KW"/>
</dbReference>
<dbReference type="PANTHER" id="PTHR42978">
    <property type="entry name" value="QUORUM-QUENCHING LACTONASE YTNP-RELATED-RELATED"/>
    <property type="match status" value="1"/>
</dbReference>
<proteinExistence type="inferred from homology"/>
<reference evidence="7" key="2">
    <citation type="submission" date="2010-04" db="EMBL/GenBank/DDBJ databases">
        <title>Genome sequence of Salinibacter ruber M8.</title>
        <authorList>
            <consortium name="Genoscope"/>
        </authorList>
    </citation>
    <scope>NUCLEOTIDE SEQUENCE [LARGE SCALE GENOMIC DNA]</scope>
    <source>
        <strain evidence="7">M8</strain>
    </source>
</reference>
<comment type="similarity">
    <text evidence="1">Belongs to the metallo-beta-lactamase superfamily.</text>
</comment>
<evidence type="ECO:0000313" key="7">
    <source>
        <dbReference type="Proteomes" id="UP000000933"/>
    </source>
</evidence>
<dbReference type="Proteomes" id="UP000000933">
    <property type="component" value="Chromosome"/>
</dbReference>
<keyword evidence="4" id="KW-0862">Zinc</keyword>
<dbReference type="Pfam" id="PF00753">
    <property type="entry name" value="Lactamase_B"/>
    <property type="match status" value="1"/>
</dbReference>
<dbReference type="HOGENOM" id="CLU_056519_2_0_10"/>
<reference evidence="6 7" key="1">
    <citation type="journal article" date="2010" name="ISME J.">
        <title>Fine-scale evolution: genomic, phenotypic and ecological differentiation in two coexisting Salinibacter ruber strains.</title>
        <authorList>
            <person name="Pena A."/>
            <person name="Teeling H."/>
            <person name="Huerta-Cepas J."/>
            <person name="Santos F."/>
            <person name="Yarza P."/>
            <person name="Brito-Echeverria J."/>
            <person name="Lucio M."/>
            <person name="Schmitt-Kopplin P."/>
            <person name="Meseguer I."/>
            <person name="Schenowitz C."/>
            <person name="Dossat C."/>
            <person name="Barbe V."/>
            <person name="Dopazo J."/>
            <person name="Rossello-Mora R."/>
            <person name="Schuler M."/>
            <person name="Glockner F.O."/>
            <person name="Amann R."/>
            <person name="Gabaldon T."/>
            <person name="Anton J."/>
        </authorList>
    </citation>
    <scope>NUCLEOTIDE SEQUENCE [LARGE SCALE GENOMIC DNA]</scope>
    <source>
        <strain evidence="6 7">M8</strain>
    </source>
</reference>
<feature type="domain" description="Metallo-beta-lactamase" evidence="5">
    <location>
        <begin position="69"/>
        <end position="279"/>
    </location>
</feature>
<dbReference type="CDD" id="cd16281">
    <property type="entry name" value="metallo-hydrolase-like_MBL-fold"/>
    <property type="match status" value="1"/>
</dbReference>
<keyword evidence="3 6" id="KW-0378">Hydrolase</keyword>
<dbReference type="EMBL" id="FP565814">
    <property type="protein sequence ID" value="CBH24314.1"/>
    <property type="molecule type" value="Genomic_DNA"/>
</dbReference>
<evidence type="ECO:0000256" key="2">
    <source>
        <dbReference type="ARBA" id="ARBA00022723"/>
    </source>
</evidence>
<dbReference type="InterPro" id="IPR001279">
    <property type="entry name" value="Metallo-B-lactamas"/>
</dbReference>
<evidence type="ECO:0000256" key="3">
    <source>
        <dbReference type="ARBA" id="ARBA00022801"/>
    </source>
</evidence>
<dbReference type="PANTHER" id="PTHR42978:SF6">
    <property type="entry name" value="QUORUM-QUENCHING LACTONASE YTNP-RELATED"/>
    <property type="match status" value="1"/>
</dbReference>
<accession>D5H8F9</accession>
<dbReference type="GO" id="GO:0016787">
    <property type="term" value="F:hydrolase activity"/>
    <property type="evidence" value="ECO:0007669"/>
    <property type="project" value="UniProtKB-KW"/>
</dbReference>
<sequence>MGPVFERLPVPLSCHERAGPPMPEIGPYTLHTVDTGRFGLDGGAMFGIVPKPLWSQRIEPDEQNRIPLSMRCLLLIGDGRVVLIDTGIGDTFEDTKFQDIFAVDHSGATLEGSLAAHGVAPVDVTDVVLTHLHFDHAGGSTRRIDGEPAVAFPNATYHVQRRHWNWAADPNPKEEQSFRSDTFAPIEEAGQLNLVEGETTLLPHVDVSLVHGHTEAQQTVTVRDDETTLVYVADLLPTTHHLSPAWTMAYDVRPLRTIEEKGEFLEQAADSEWKLFFEHDPEVAVADVERTDRGVQVVNERSLDAL</sequence>
<evidence type="ECO:0000256" key="1">
    <source>
        <dbReference type="ARBA" id="ARBA00007749"/>
    </source>
</evidence>
<dbReference type="SMART" id="SM00849">
    <property type="entry name" value="Lactamase_B"/>
    <property type="match status" value="1"/>
</dbReference>